<dbReference type="AlphaFoldDB" id="A0AAU7JXW5"/>
<accession>A0AAU7JXW5</accession>
<dbReference type="RefSeq" id="WP_406832477.1">
    <property type="nucleotide sequence ID" value="NZ_CP157483.1"/>
</dbReference>
<organism evidence="1">
    <name type="scientific">Pedococcus sp. KACC 23699</name>
    <dbReference type="NCBI Taxonomy" id="3149228"/>
    <lineage>
        <taxon>Bacteria</taxon>
        <taxon>Bacillati</taxon>
        <taxon>Actinomycetota</taxon>
        <taxon>Actinomycetes</taxon>
        <taxon>Micrococcales</taxon>
        <taxon>Intrasporangiaceae</taxon>
        <taxon>Pedococcus</taxon>
    </lineage>
</organism>
<dbReference type="EMBL" id="CP157483">
    <property type="protein sequence ID" value="XBO44991.1"/>
    <property type="molecule type" value="Genomic_DNA"/>
</dbReference>
<reference evidence="1" key="1">
    <citation type="submission" date="2024-05" db="EMBL/GenBank/DDBJ databases">
        <authorList>
            <person name="Kim S."/>
            <person name="Heo J."/>
            <person name="Choi H."/>
            <person name="Choi Y."/>
            <person name="Kwon S.-W."/>
            <person name="Kim Y."/>
        </authorList>
    </citation>
    <scope>NUCLEOTIDE SEQUENCE</scope>
    <source>
        <strain evidence="1">KACC 23699</strain>
    </source>
</reference>
<name>A0AAU7JXW5_9MICO</name>
<evidence type="ECO:0000313" key="1">
    <source>
        <dbReference type="EMBL" id="XBO44991.1"/>
    </source>
</evidence>
<proteinExistence type="predicted"/>
<protein>
    <submittedName>
        <fullName evidence="1">Uncharacterized protein</fullName>
    </submittedName>
</protein>
<gene>
    <name evidence="1" type="ORF">ABEG17_06535</name>
</gene>
<sequence>MGLLSRLFDDEPHPNAAHAMVPSAIHDDSTPSLRRKHAEVIAEINRNGGNLPLAGSVVARRVTDAVGAVLVRDDVERLDPYARITINAILVDYLPNAIRTFVAAARAGVSDQRLLLDQLDALYDSAARILSASEAHDVQALQTQSSFLTTKFTKSDLDL</sequence>